<comment type="caution">
    <text evidence="6">The sequence shown here is derived from an EMBL/GenBank/DDBJ whole genome shotgun (WGS) entry which is preliminary data.</text>
</comment>
<feature type="domain" description="HTH luxR-type" evidence="5">
    <location>
        <begin position="199"/>
        <end position="264"/>
    </location>
</feature>
<dbReference type="Gene3D" id="1.10.10.10">
    <property type="entry name" value="Winged helix-like DNA-binding domain superfamily/Winged helix DNA-binding domain"/>
    <property type="match status" value="1"/>
</dbReference>
<evidence type="ECO:0000256" key="4">
    <source>
        <dbReference type="SAM" id="MobiDB-lite"/>
    </source>
</evidence>
<dbReference type="PANTHER" id="PTHR44688:SF16">
    <property type="entry name" value="DNA-BINDING TRANSCRIPTIONAL ACTIVATOR DEVR_DOSR"/>
    <property type="match status" value="1"/>
</dbReference>
<dbReference type="InterPro" id="IPR036388">
    <property type="entry name" value="WH-like_DNA-bd_sf"/>
</dbReference>
<dbReference type="CDD" id="cd06170">
    <property type="entry name" value="LuxR_C_like"/>
    <property type="match status" value="1"/>
</dbReference>
<feature type="region of interest" description="Disordered" evidence="4">
    <location>
        <begin position="174"/>
        <end position="203"/>
    </location>
</feature>
<feature type="region of interest" description="Disordered" evidence="4">
    <location>
        <begin position="1"/>
        <end position="26"/>
    </location>
</feature>
<dbReference type="SUPFAM" id="SSF46894">
    <property type="entry name" value="C-terminal effector domain of the bipartite response regulators"/>
    <property type="match status" value="1"/>
</dbReference>
<gene>
    <name evidence="6" type="ORF">GCM10017559_30040</name>
</gene>
<dbReference type="PANTHER" id="PTHR44688">
    <property type="entry name" value="DNA-BINDING TRANSCRIPTIONAL ACTIVATOR DEVR_DOSR"/>
    <property type="match status" value="1"/>
</dbReference>
<keyword evidence="7" id="KW-1185">Reference proteome</keyword>
<keyword evidence="1" id="KW-0805">Transcription regulation</keyword>
<dbReference type="Pfam" id="PF00196">
    <property type="entry name" value="GerE"/>
    <property type="match status" value="1"/>
</dbReference>
<accession>A0ABP6KEG4</accession>
<sequence>MDASVTEAGDPFPGPPSRGRAGKGGPRRSGLCVLWLAEDDVSYHGLPLLLMKVPAVAEAAVGRNAAEAGALLGERRFDVAVASPDALPEILAASPAGRRPTMLAVLREERARAVPFLADGYLTPGEISVAGLSAVFERVLRGDPVAPLTRANPPGVSAVPGLFGPLAVPGPPVPSVPPVPSGGTRGPVNGGERGAPGPGTRPIGRLTERERAVLALLLEGMSNHQIARAMGISIHGVKRHVSNLLVKFGCSNRTEVALAAERLGSGLAR</sequence>
<name>A0ABP6KEG4_9ACTN</name>
<organism evidence="6 7">
    <name type="scientific">Streptosporangium longisporum</name>
    <dbReference type="NCBI Taxonomy" id="46187"/>
    <lineage>
        <taxon>Bacteria</taxon>
        <taxon>Bacillati</taxon>
        <taxon>Actinomycetota</taxon>
        <taxon>Actinomycetes</taxon>
        <taxon>Streptosporangiales</taxon>
        <taxon>Streptosporangiaceae</taxon>
        <taxon>Streptosporangium</taxon>
    </lineage>
</organism>
<dbReference type="InterPro" id="IPR016032">
    <property type="entry name" value="Sig_transdc_resp-reg_C-effctor"/>
</dbReference>
<evidence type="ECO:0000256" key="2">
    <source>
        <dbReference type="ARBA" id="ARBA00023125"/>
    </source>
</evidence>
<evidence type="ECO:0000313" key="6">
    <source>
        <dbReference type="EMBL" id="GAA3006191.1"/>
    </source>
</evidence>
<dbReference type="SMART" id="SM00421">
    <property type="entry name" value="HTH_LUXR"/>
    <property type="match status" value="1"/>
</dbReference>
<keyword evidence="3" id="KW-0804">Transcription</keyword>
<reference evidence="7" key="1">
    <citation type="journal article" date="2019" name="Int. J. Syst. Evol. Microbiol.">
        <title>The Global Catalogue of Microorganisms (GCM) 10K type strain sequencing project: providing services to taxonomists for standard genome sequencing and annotation.</title>
        <authorList>
            <consortium name="The Broad Institute Genomics Platform"/>
            <consortium name="The Broad Institute Genome Sequencing Center for Infectious Disease"/>
            <person name="Wu L."/>
            <person name="Ma J."/>
        </authorList>
    </citation>
    <scope>NUCLEOTIDE SEQUENCE [LARGE SCALE GENOMIC DNA]</scope>
    <source>
        <strain evidence="7">JCM 3106</strain>
    </source>
</reference>
<dbReference type="EMBL" id="BAAAWD010000007">
    <property type="protein sequence ID" value="GAA3006191.1"/>
    <property type="molecule type" value="Genomic_DNA"/>
</dbReference>
<evidence type="ECO:0000313" key="7">
    <source>
        <dbReference type="Proteomes" id="UP001499930"/>
    </source>
</evidence>
<proteinExistence type="predicted"/>
<feature type="compositionally biased region" description="Gly residues" evidence="4">
    <location>
        <begin position="183"/>
        <end position="197"/>
    </location>
</feature>
<evidence type="ECO:0000259" key="5">
    <source>
        <dbReference type="PROSITE" id="PS50043"/>
    </source>
</evidence>
<dbReference type="InterPro" id="IPR000792">
    <property type="entry name" value="Tscrpt_reg_LuxR_C"/>
</dbReference>
<dbReference type="Proteomes" id="UP001499930">
    <property type="component" value="Unassembled WGS sequence"/>
</dbReference>
<evidence type="ECO:0000256" key="1">
    <source>
        <dbReference type="ARBA" id="ARBA00023015"/>
    </source>
</evidence>
<protein>
    <recommendedName>
        <fullName evidence="5">HTH luxR-type domain-containing protein</fullName>
    </recommendedName>
</protein>
<dbReference type="PRINTS" id="PR00038">
    <property type="entry name" value="HTHLUXR"/>
</dbReference>
<keyword evidence="2" id="KW-0238">DNA-binding</keyword>
<evidence type="ECO:0000256" key="3">
    <source>
        <dbReference type="ARBA" id="ARBA00023163"/>
    </source>
</evidence>
<dbReference type="PROSITE" id="PS50043">
    <property type="entry name" value="HTH_LUXR_2"/>
    <property type="match status" value="1"/>
</dbReference>